<keyword evidence="2" id="KW-0808">Transferase</keyword>
<dbReference type="InterPro" id="IPR011008">
    <property type="entry name" value="Dimeric_a/b-barrel"/>
</dbReference>
<feature type="domain" description="N-acetyltransferase" evidence="1">
    <location>
        <begin position="121"/>
        <end position="255"/>
    </location>
</feature>
<keyword evidence="3" id="KW-1185">Reference proteome</keyword>
<dbReference type="Gene3D" id="3.30.70.100">
    <property type="match status" value="1"/>
</dbReference>
<dbReference type="Proteomes" id="UP001609376">
    <property type="component" value="Unassembled WGS sequence"/>
</dbReference>
<dbReference type="RefSeq" id="WP_395132374.1">
    <property type="nucleotide sequence ID" value="NZ_JBIMPR010000003.1"/>
</dbReference>
<dbReference type="PROSITE" id="PS51186">
    <property type="entry name" value="GNAT"/>
    <property type="match status" value="1"/>
</dbReference>
<organism evidence="2 3">
    <name type="scientific">Paracoccus broussonetiae subsp. drimophilus</name>
    <dbReference type="NCBI Taxonomy" id="3373869"/>
    <lineage>
        <taxon>Bacteria</taxon>
        <taxon>Pseudomonadati</taxon>
        <taxon>Pseudomonadota</taxon>
        <taxon>Alphaproteobacteria</taxon>
        <taxon>Rhodobacterales</taxon>
        <taxon>Paracoccaceae</taxon>
        <taxon>Paracoccus</taxon>
        <taxon>Paracoccus broussonetiae</taxon>
    </lineage>
</organism>
<proteinExistence type="predicted"/>
<dbReference type="InterPro" id="IPR000182">
    <property type="entry name" value="GNAT_dom"/>
</dbReference>
<dbReference type="Pfam" id="PF03992">
    <property type="entry name" value="ABM"/>
    <property type="match status" value="1"/>
</dbReference>
<comment type="caution">
    <text evidence="2">The sequence shown here is derived from an EMBL/GenBank/DDBJ whole genome shotgun (WGS) entry which is preliminary data.</text>
</comment>
<evidence type="ECO:0000313" key="3">
    <source>
        <dbReference type="Proteomes" id="UP001609376"/>
    </source>
</evidence>
<dbReference type="EC" id="2.3.1.-" evidence="2"/>
<evidence type="ECO:0000313" key="2">
    <source>
        <dbReference type="EMBL" id="MFH5773524.1"/>
    </source>
</evidence>
<dbReference type="InterPro" id="IPR016181">
    <property type="entry name" value="Acyl_CoA_acyltransferase"/>
</dbReference>
<dbReference type="InterPro" id="IPR007138">
    <property type="entry name" value="ABM_dom"/>
</dbReference>
<keyword evidence="2" id="KW-0012">Acyltransferase</keyword>
<reference evidence="2 3" key="1">
    <citation type="submission" date="2024-10" db="EMBL/GenBank/DDBJ databases">
        <title>Paracoccus drimophilus sp. nov., a novel bacterium from corn roots in Hunan.</title>
        <authorList>
            <person name="Li X."/>
        </authorList>
    </citation>
    <scope>NUCLEOTIDE SEQUENCE [LARGE SCALE GENOMIC DNA]</scope>
    <source>
        <strain evidence="2 3">NGMCC 1.201697</strain>
    </source>
</reference>
<gene>
    <name evidence="2" type="ORF">ACHFJ0_04675</name>
</gene>
<name>A0ABW7LH84_9RHOB</name>
<protein>
    <submittedName>
        <fullName evidence="2">GNAT family N-acetyltransferase</fullName>
        <ecNumber evidence="2">2.3.1.-</ecNumber>
    </submittedName>
</protein>
<dbReference type="CDD" id="cd04301">
    <property type="entry name" value="NAT_SF"/>
    <property type="match status" value="1"/>
</dbReference>
<dbReference type="Gene3D" id="3.40.630.30">
    <property type="match status" value="1"/>
</dbReference>
<dbReference type="Pfam" id="PF00583">
    <property type="entry name" value="Acetyltransf_1"/>
    <property type="match status" value="1"/>
</dbReference>
<accession>A0ABW7LH84</accession>
<dbReference type="SUPFAM" id="SSF55729">
    <property type="entry name" value="Acyl-CoA N-acyltransferases (Nat)"/>
    <property type="match status" value="1"/>
</dbReference>
<dbReference type="SUPFAM" id="SSF54909">
    <property type="entry name" value="Dimeric alpha+beta barrel"/>
    <property type="match status" value="1"/>
</dbReference>
<sequence>MSGCACGHHHPHHHHAPATGGAEIALSRPLVALSGRLICADMAQMMLALDLLPDHVKLSRAEPGNLRFDLAQTEDPLVWRLDELFADAEAFAAHQSRTAASDWGQRSRDITRDFERTETLPRIRPEHPLEAAAISELLRQSFDGGDEARLVEMLRDQDDLTLSLVAEAAGCILGHVALSPLQAEGPALALAPVAVHPAVQRRGIGDALIRAALAAVPGHTIVVMGDPAYYARFGFQPVDLGSPYAGPYLMALGPALPKGSAITHAKAFSAL</sequence>
<dbReference type="GO" id="GO:0016746">
    <property type="term" value="F:acyltransferase activity"/>
    <property type="evidence" value="ECO:0007669"/>
    <property type="project" value="UniProtKB-KW"/>
</dbReference>
<dbReference type="EMBL" id="JBIMPR010000003">
    <property type="protein sequence ID" value="MFH5773524.1"/>
    <property type="molecule type" value="Genomic_DNA"/>
</dbReference>
<evidence type="ECO:0000259" key="1">
    <source>
        <dbReference type="PROSITE" id="PS51186"/>
    </source>
</evidence>